<comment type="caution">
    <text evidence="1">The sequence shown here is derived from an EMBL/GenBank/DDBJ whole genome shotgun (WGS) entry which is preliminary data.</text>
</comment>
<dbReference type="EMBL" id="JAJSON010000025">
    <property type="protein sequence ID" value="MCG9972801.1"/>
    <property type="molecule type" value="Genomic_DNA"/>
</dbReference>
<name>A0A9X1UZ03_9FLAO</name>
<dbReference type="RefSeq" id="WP_240100157.1">
    <property type="nucleotide sequence ID" value="NZ_JAJSON010000025.1"/>
</dbReference>
<dbReference type="Proteomes" id="UP001139344">
    <property type="component" value="Unassembled WGS sequence"/>
</dbReference>
<sequence length="146" mass="17529">MKTKASNNYGWERPDLMHKNSVMWHSRLSFILKELDFLNNLLNENVFPIVESHMVTEAEKLKEKLMDLKTEVSNLLSKVSVLRNGLKILFEGVEKFEQEWDYKHQHRKIMIKVHEFDSKYQNIKKEIFKMVTQAIRHNKQKQISIE</sequence>
<accession>A0A9X1UZ03</accession>
<protein>
    <submittedName>
        <fullName evidence="1">Uncharacterized protein</fullName>
    </submittedName>
</protein>
<gene>
    <name evidence="1" type="ORF">LU635_14215</name>
</gene>
<proteinExistence type="predicted"/>
<organism evidence="1 2">
    <name type="scientific">Christiangramia crocea</name>
    <dbReference type="NCBI Taxonomy" id="2904124"/>
    <lineage>
        <taxon>Bacteria</taxon>
        <taxon>Pseudomonadati</taxon>
        <taxon>Bacteroidota</taxon>
        <taxon>Flavobacteriia</taxon>
        <taxon>Flavobacteriales</taxon>
        <taxon>Flavobacteriaceae</taxon>
        <taxon>Christiangramia</taxon>
    </lineage>
</organism>
<keyword evidence="2" id="KW-1185">Reference proteome</keyword>
<evidence type="ECO:0000313" key="1">
    <source>
        <dbReference type="EMBL" id="MCG9972801.1"/>
    </source>
</evidence>
<dbReference type="AlphaFoldDB" id="A0A9X1UZ03"/>
<evidence type="ECO:0000313" key="2">
    <source>
        <dbReference type="Proteomes" id="UP001139344"/>
    </source>
</evidence>
<reference evidence="1" key="1">
    <citation type="submission" date="2021-12" db="EMBL/GenBank/DDBJ databases">
        <title>Description of Gramella crocea sp. nov., a new bacterium isolated from activated sludge.</title>
        <authorList>
            <person name="Zhang X."/>
        </authorList>
    </citation>
    <scope>NUCLEOTIDE SEQUENCE</scope>
    <source>
        <strain evidence="1">YB25</strain>
    </source>
</reference>